<evidence type="ECO:0000256" key="1">
    <source>
        <dbReference type="SAM" id="MobiDB-lite"/>
    </source>
</evidence>
<dbReference type="AlphaFoldDB" id="A0A6J7ITU9"/>
<dbReference type="InterPro" id="IPR007329">
    <property type="entry name" value="FMN-bd"/>
</dbReference>
<dbReference type="GO" id="GO:0010181">
    <property type="term" value="F:FMN binding"/>
    <property type="evidence" value="ECO:0007669"/>
    <property type="project" value="InterPro"/>
</dbReference>
<dbReference type="GO" id="GO:0016020">
    <property type="term" value="C:membrane"/>
    <property type="evidence" value="ECO:0007669"/>
    <property type="project" value="InterPro"/>
</dbReference>
<accession>A0A6J7ITU9</accession>
<dbReference type="EMBL" id="CAFBNG010000027">
    <property type="protein sequence ID" value="CAB4934309.1"/>
    <property type="molecule type" value="Genomic_DNA"/>
</dbReference>
<feature type="compositionally biased region" description="Low complexity" evidence="1">
    <location>
        <begin position="33"/>
        <end position="72"/>
    </location>
</feature>
<evidence type="ECO:0000259" key="2">
    <source>
        <dbReference type="SMART" id="SM00900"/>
    </source>
</evidence>
<organism evidence="3">
    <name type="scientific">freshwater metagenome</name>
    <dbReference type="NCBI Taxonomy" id="449393"/>
    <lineage>
        <taxon>unclassified sequences</taxon>
        <taxon>metagenomes</taxon>
        <taxon>ecological metagenomes</taxon>
    </lineage>
</organism>
<feature type="region of interest" description="Disordered" evidence="1">
    <location>
        <begin position="28"/>
        <end position="73"/>
    </location>
</feature>
<protein>
    <submittedName>
        <fullName evidence="3">Unannotated protein</fullName>
    </submittedName>
</protein>
<feature type="domain" description="FMN-binding" evidence="2">
    <location>
        <begin position="143"/>
        <end position="218"/>
    </location>
</feature>
<dbReference type="Gene3D" id="3.90.1010.20">
    <property type="match status" value="1"/>
</dbReference>
<feature type="region of interest" description="Disordered" evidence="1">
    <location>
        <begin position="86"/>
        <end position="119"/>
    </location>
</feature>
<name>A0A6J7ITU9_9ZZZZ</name>
<dbReference type="SMART" id="SM00900">
    <property type="entry name" value="FMN_bind"/>
    <property type="match status" value="1"/>
</dbReference>
<reference evidence="3" key="1">
    <citation type="submission" date="2020-05" db="EMBL/GenBank/DDBJ databases">
        <authorList>
            <person name="Chiriac C."/>
            <person name="Salcher M."/>
            <person name="Ghai R."/>
            <person name="Kavagutti S V."/>
        </authorList>
    </citation>
    <scope>NUCLEOTIDE SEQUENCE</scope>
</reference>
<gene>
    <name evidence="3" type="ORF">UFOPK3774_00247</name>
</gene>
<sequence length="220" mass="21945">MKRALLIAGGTISGLGAVLAITPPQLGSSQAVGMSSGMGSTSGGSASSTSSTAATTASAAPSASSTSATPETTVKKVVKKVVAKATSQATTSTQNATTQATPSATPTQTQSSTPTPAPAKVVVPAPVKNTANGTFTGPSVFVSYGNVQVEITVRDGKIVDAQALQSPNGRSQRFSDYALPQLRQETLAAQSSSINNISGASYTSYGWYKSLQGALAKAGL</sequence>
<dbReference type="Pfam" id="PF04205">
    <property type="entry name" value="FMN_bind"/>
    <property type="match status" value="1"/>
</dbReference>
<evidence type="ECO:0000313" key="3">
    <source>
        <dbReference type="EMBL" id="CAB4934309.1"/>
    </source>
</evidence>
<proteinExistence type="predicted"/>